<feature type="domain" description="DUF4048" evidence="3">
    <location>
        <begin position="303"/>
        <end position="363"/>
    </location>
</feature>
<dbReference type="Proteomes" id="UP001465668">
    <property type="component" value="Unassembled WGS sequence"/>
</dbReference>
<comment type="caution">
    <text evidence="4">The sequence shown here is derived from an EMBL/GenBank/DDBJ whole genome shotgun (WGS) entry which is preliminary data.</text>
</comment>
<feature type="compositionally biased region" description="Polar residues" evidence="2">
    <location>
        <begin position="383"/>
        <end position="396"/>
    </location>
</feature>
<dbReference type="Pfam" id="PF13257">
    <property type="entry name" value="DUF4048"/>
    <property type="match status" value="1"/>
</dbReference>
<evidence type="ECO:0000256" key="2">
    <source>
        <dbReference type="SAM" id="MobiDB-lite"/>
    </source>
</evidence>
<feature type="compositionally biased region" description="Basic and acidic residues" evidence="2">
    <location>
        <begin position="368"/>
        <end position="377"/>
    </location>
</feature>
<evidence type="ECO:0000256" key="1">
    <source>
        <dbReference type="SAM" id="Coils"/>
    </source>
</evidence>
<reference evidence="4 5" key="1">
    <citation type="submission" date="2024-02" db="EMBL/GenBank/DDBJ databases">
        <title>First draft genome assembly of two strains of Seiridium cardinale.</title>
        <authorList>
            <person name="Emiliani G."/>
            <person name="Scali E."/>
        </authorList>
    </citation>
    <scope>NUCLEOTIDE SEQUENCE [LARGE SCALE GENOMIC DNA]</scope>
    <source>
        <strain evidence="4 5">BM-138-000479</strain>
    </source>
</reference>
<evidence type="ECO:0000313" key="5">
    <source>
        <dbReference type="Proteomes" id="UP001465668"/>
    </source>
</evidence>
<name>A0ABR2XWA7_9PEZI</name>
<feature type="region of interest" description="Disordered" evidence="2">
    <location>
        <begin position="181"/>
        <end position="214"/>
    </location>
</feature>
<evidence type="ECO:0000313" key="4">
    <source>
        <dbReference type="EMBL" id="KAK9777911.1"/>
    </source>
</evidence>
<protein>
    <recommendedName>
        <fullName evidence="3">DUF4048 domain-containing protein</fullName>
    </recommendedName>
</protein>
<dbReference type="EMBL" id="JARVKM010000019">
    <property type="protein sequence ID" value="KAK9777911.1"/>
    <property type="molecule type" value="Genomic_DNA"/>
</dbReference>
<feature type="compositionally biased region" description="Polar residues" evidence="2">
    <location>
        <begin position="345"/>
        <end position="359"/>
    </location>
</feature>
<dbReference type="InterPro" id="IPR025122">
    <property type="entry name" value="DUF4048"/>
</dbReference>
<feature type="region of interest" description="Disordered" evidence="2">
    <location>
        <begin position="327"/>
        <end position="409"/>
    </location>
</feature>
<evidence type="ECO:0000259" key="3">
    <source>
        <dbReference type="Pfam" id="PF13257"/>
    </source>
</evidence>
<feature type="compositionally biased region" description="Polar residues" evidence="2">
    <location>
        <begin position="41"/>
        <end position="51"/>
    </location>
</feature>
<feature type="compositionally biased region" description="Polar residues" evidence="2">
    <location>
        <begin position="63"/>
        <end position="77"/>
    </location>
</feature>
<accession>A0ABR2XWA7</accession>
<feature type="region of interest" description="Disordered" evidence="2">
    <location>
        <begin position="270"/>
        <end position="302"/>
    </location>
</feature>
<sequence length="531" mass="58444">MASGQVRHRGSSIKAKSLDAMLTESRSDAGDSTFVCEDQPSDQAPTPSPQVGISDDSPKDSQGEFTLQPWKSSAPPVSTTSETFDTRSTRSSSTASRNANRLSLTLPVAPANSLPSRPTPTSIPPTPTESIGSGMASPADPNDFIVAIAAQERRVLELREELSRAESELKTLKTRWNSSEAHKVRTSIRKREPSRPMPLAVDRAGSTDSPGNRRSLDIEQKKALLLGSGTPREHRRKVLRGGHTRTLSLLSPTKSEHDISIHNDLDALRSPDSSISSHDFPAPQLNKRATWAPRQTPPPNGVKQIAQDFRQGLWTFVEDLRQATVGDEGISATSNRTSEFPRPSRTYSDQDTIRPSNANRGRIPFSTDSERQAETPRKPPSPGSFQDRASQHQRSQSKPDSKPRKHFSWTPLTFDDLGDDDWSNWDSPTVKTARWSGSTVNGDIIPAIPEKVDESEATLRKKRSRSDLRSSSPQTPGKLGELPSALLNSLTPGNIKRFSSDFIKEWEKSLSPPADTTTFEPSYENIREATF</sequence>
<feature type="compositionally biased region" description="Basic residues" evidence="2">
    <location>
        <begin position="1"/>
        <end position="11"/>
    </location>
</feature>
<feature type="coiled-coil region" evidence="1">
    <location>
        <begin position="148"/>
        <end position="175"/>
    </location>
</feature>
<feature type="compositionally biased region" description="Pro residues" evidence="2">
    <location>
        <begin position="117"/>
        <end position="127"/>
    </location>
</feature>
<feature type="region of interest" description="Disordered" evidence="2">
    <location>
        <begin position="510"/>
        <end position="531"/>
    </location>
</feature>
<feature type="region of interest" description="Disordered" evidence="2">
    <location>
        <begin position="1"/>
        <end position="138"/>
    </location>
</feature>
<organism evidence="4 5">
    <name type="scientific">Seiridium cardinale</name>
    <dbReference type="NCBI Taxonomy" id="138064"/>
    <lineage>
        <taxon>Eukaryota</taxon>
        <taxon>Fungi</taxon>
        <taxon>Dikarya</taxon>
        <taxon>Ascomycota</taxon>
        <taxon>Pezizomycotina</taxon>
        <taxon>Sordariomycetes</taxon>
        <taxon>Xylariomycetidae</taxon>
        <taxon>Amphisphaeriales</taxon>
        <taxon>Sporocadaceae</taxon>
        <taxon>Seiridium</taxon>
    </lineage>
</organism>
<proteinExistence type="predicted"/>
<keyword evidence="1" id="KW-0175">Coiled coil</keyword>
<gene>
    <name evidence="4" type="ORF">SCAR479_05594</name>
</gene>
<keyword evidence="5" id="KW-1185">Reference proteome</keyword>
<feature type="region of interest" description="Disordered" evidence="2">
    <location>
        <begin position="451"/>
        <end position="485"/>
    </location>
</feature>